<organism evidence="2 3">
    <name type="scientific">Cephalotus follicularis</name>
    <name type="common">Albany pitcher plant</name>
    <dbReference type="NCBI Taxonomy" id="3775"/>
    <lineage>
        <taxon>Eukaryota</taxon>
        <taxon>Viridiplantae</taxon>
        <taxon>Streptophyta</taxon>
        <taxon>Embryophyta</taxon>
        <taxon>Tracheophyta</taxon>
        <taxon>Spermatophyta</taxon>
        <taxon>Magnoliopsida</taxon>
        <taxon>eudicotyledons</taxon>
        <taxon>Gunneridae</taxon>
        <taxon>Pentapetalae</taxon>
        <taxon>rosids</taxon>
        <taxon>fabids</taxon>
        <taxon>Oxalidales</taxon>
        <taxon>Cephalotaceae</taxon>
        <taxon>Cephalotus</taxon>
    </lineage>
</organism>
<comment type="caution">
    <text evidence="2">The sequence shown here is derived from an EMBL/GenBank/DDBJ whole genome shotgun (WGS) entry which is preliminary data.</text>
</comment>
<dbReference type="Gene3D" id="2.60.40.1180">
    <property type="entry name" value="Golgi alpha-mannosidase II"/>
    <property type="match status" value="1"/>
</dbReference>
<dbReference type="InterPro" id="IPR013780">
    <property type="entry name" value="Glyco_hydro_b"/>
</dbReference>
<feature type="domain" description="Alpha-1,6-glucosidases pullulanase-type C-terminal" evidence="1">
    <location>
        <begin position="1"/>
        <end position="84"/>
    </location>
</feature>
<dbReference type="InterPro" id="IPR024561">
    <property type="entry name" value="Pullul_strch_C"/>
</dbReference>
<name>A0A1Q3D8Z6_CEPFO</name>
<dbReference type="STRING" id="3775.A0A1Q3D8Z6"/>
<evidence type="ECO:0000259" key="1">
    <source>
        <dbReference type="Pfam" id="PF11852"/>
    </source>
</evidence>
<dbReference type="Pfam" id="PF11852">
    <property type="entry name" value="Pullul_strch_C"/>
    <property type="match status" value="1"/>
</dbReference>
<dbReference type="SUPFAM" id="SSF51011">
    <property type="entry name" value="Glycosyl hydrolase domain"/>
    <property type="match status" value="1"/>
</dbReference>
<dbReference type="OrthoDB" id="204980at2759"/>
<accession>A0A1Q3D8Z6</accession>
<evidence type="ECO:0000313" key="3">
    <source>
        <dbReference type="Proteomes" id="UP000187406"/>
    </source>
</evidence>
<dbReference type="EMBL" id="BDDD01005159">
    <property type="protein sequence ID" value="GAV88944.1"/>
    <property type="molecule type" value="Genomic_DNA"/>
</dbReference>
<dbReference type="AlphaFoldDB" id="A0A1Q3D8Z6"/>
<keyword evidence="3" id="KW-1185">Reference proteome</keyword>
<evidence type="ECO:0000313" key="2">
    <source>
        <dbReference type="EMBL" id="GAV88944.1"/>
    </source>
</evidence>
<dbReference type="InParanoid" id="A0A1Q3D8Z6"/>
<reference evidence="3" key="1">
    <citation type="submission" date="2016-04" db="EMBL/GenBank/DDBJ databases">
        <title>Cephalotus genome sequencing.</title>
        <authorList>
            <person name="Fukushima K."/>
            <person name="Hasebe M."/>
            <person name="Fang X."/>
        </authorList>
    </citation>
    <scope>NUCLEOTIDE SEQUENCE [LARGE SCALE GENOMIC DNA]</scope>
    <source>
        <strain evidence="3">cv. St1</strain>
    </source>
</reference>
<gene>
    <name evidence="2" type="ORF">CFOL_v3_32365</name>
</gene>
<protein>
    <submittedName>
        <fullName evidence="2">DUF3372 domain-containing protein</fullName>
    </submittedName>
</protein>
<dbReference type="Proteomes" id="UP000187406">
    <property type="component" value="Unassembled WGS sequence"/>
</dbReference>
<sequence length="88" mass="9484">MSIEDGDEDVSGFSKLDPTYSYIVVVFNACPTKVSLSSAAMQARTLQLHPIQMTSANEVVKQSSYEASSGCFTVPARTTAVFVEARKS</sequence>
<proteinExistence type="predicted"/>